<evidence type="ECO:0000256" key="3">
    <source>
        <dbReference type="ARBA" id="ARBA00022475"/>
    </source>
</evidence>
<dbReference type="InterPro" id="IPR035906">
    <property type="entry name" value="MetI-like_sf"/>
</dbReference>
<evidence type="ECO:0000256" key="4">
    <source>
        <dbReference type="ARBA" id="ARBA00022692"/>
    </source>
</evidence>
<dbReference type="InterPro" id="IPR050366">
    <property type="entry name" value="BP-dependent_transpt_permease"/>
</dbReference>
<feature type="transmembrane region" description="Helical" evidence="7">
    <location>
        <begin position="170"/>
        <end position="196"/>
    </location>
</feature>
<dbReference type="AlphaFoldDB" id="A0A087CEH7"/>
<keyword evidence="10" id="KW-1185">Reference proteome</keyword>
<evidence type="ECO:0000256" key="6">
    <source>
        <dbReference type="ARBA" id="ARBA00023136"/>
    </source>
</evidence>
<feature type="transmembrane region" description="Helical" evidence="7">
    <location>
        <begin position="126"/>
        <end position="149"/>
    </location>
</feature>
<keyword evidence="2 7" id="KW-0813">Transport</keyword>
<keyword evidence="4 7" id="KW-0812">Transmembrane</keyword>
<proteinExistence type="inferred from homology"/>
<dbReference type="GO" id="GO:0055085">
    <property type="term" value="P:transmembrane transport"/>
    <property type="evidence" value="ECO:0007669"/>
    <property type="project" value="InterPro"/>
</dbReference>
<dbReference type="RefSeq" id="WP_100841053.1">
    <property type="nucleotide sequence ID" value="NZ_JGZI01000010.1"/>
</dbReference>
<evidence type="ECO:0000256" key="1">
    <source>
        <dbReference type="ARBA" id="ARBA00004651"/>
    </source>
</evidence>
<evidence type="ECO:0000256" key="2">
    <source>
        <dbReference type="ARBA" id="ARBA00022448"/>
    </source>
</evidence>
<feature type="transmembrane region" description="Helical" evidence="7">
    <location>
        <begin position="56"/>
        <end position="76"/>
    </location>
</feature>
<dbReference type="Gene3D" id="1.10.3720.10">
    <property type="entry name" value="MetI-like"/>
    <property type="match status" value="1"/>
</dbReference>
<dbReference type="PANTHER" id="PTHR43386">
    <property type="entry name" value="OLIGOPEPTIDE TRANSPORT SYSTEM PERMEASE PROTEIN APPC"/>
    <property type="match status" value="1"/>
</dbReference>
<dbReference type="eggNOG" id="COG1173">
    <property type="taxonomic scope" value="Bacteria"/>
</dbReference>
<comment type="subcellular location">
    <subcellularLocation>
        <location evidence="1 7">Cell membrane</location>
        <topology evidence="1 7">Multi-pass membrane protein</topology>
    </subcellularLocation>
</comment>
<dbReference type="InterPro" id="IPR000515">
    <property type="entry name" value="MetI-like"/>
</dbReference>
<dbReference type="Proteomes" id="UP000029050">
    <property type="component" value="Unassembled WGS sequence"/>
</dbReference>
<dbReference type="GO" id="GO:0005886">
    <property type="term" value="C:plasma membrane"/>
    <property type="evidence" value="ECO:0007669"/>
    <property type="project" value="UniProtKB-SubCell"/>
</dbReference>
<feature type="domain" description="ABC transmembrane type-1" evidence="8">
    <location>
        <begin position="122"/>
        <end position="311"/>
    </location>
</feature>
<dbReference type="OrthoDB" id="9812701at2"/>
<feature type="transmembrane region" description="Helical" evidence="7">
    <location>
        <begin position="288"/>
        <end position="310"/>
    </location>
</feature>
<dbReference type="CDD" id="cd06261">
    <property type="entry name" value="TM_PBP2"/>
    <property type="match status" value="1"/>
</dbReference>
<dbReference type="EMBL" id="JGZI01000010">
    <property type="protein sequence ID" value="KFI81677.1"/>
    <property type="molecule type" value="Genomic_DNA"/>
</dbReference>
<evidence type="ECO:0000313" key="10">
    <source>
        <dbReference type="Proteomes" id="UP000029050"/>
    </source>
</evidence>
<evidence type="ECO:0000256" key="7">
    <source>
        <dbReference type="RuleBase" id="RU363032"/>
    </source>
</evidence>
<evidence type="ECO:0000259" key="8">
    <source>
        <dbReference type="PROSITE" id="PS50928"/>
    </source>
</evidence>
<name>A0A087CEH7_9BIFI</name>
<dbReference type="SUPFAM" id="SSF161098">
    <property type="entry name" value="MetI-like"/>
    <property type="match status" value="1"/>
</dbReference>
<dbReference type="PANTHER" id="PTHR43386:SF25">
    <property type="entry name" value="PEPTIDE ABC TRANSPORTER PERMEASE PROTEIN"/>
    <property type="match status" value="1"/>
</dbReference>
<dbReference type="PROSITE" id="PS50928">
    <property type="entry name" value="ABC_TM1"/>
    <property type="match status" value="1"/>
</dbReference>
<keyword evidence="6 7" id="KW-0472">Membrane</keyword>
<comment type="caution">
    <text evidence="9">The sequence shown here is derived from an EMBL/GenBank/DDBJ whole genome shotgun (WGS) entry which is preliminary data.</text>
</comment>
<keyword evidence="3" id="KW-1003">Cell membrane</keyword>
<dbReference type="STRING" id="218140.BPSY_2089"/>
<comment type="similarity">
    <text evidence="7">Belongs to the binding-protein-dependent transport system permease family.</text>
</comment>
<keyword evidence="5 7" id="KW-1133">Transmembrane helix</keyword>
<reference evidence="9 10" key="1">
    <citation type="submission" date="2014-03" db="EMBL/GenBank/DDBJ databases">
        <title>Genomics of Bifidobacteria.</title>
        <authorList>
            <person name="Ventura M."/>
            <person name="Milani C."/>
            <person name="Lugli G.A."/>
        </authorList>
    </citation>
    <scope>NUCLEOTIDE SEQUENCE [LARGE SCALE GENOMIC DNA]</scope>
    <source>
        <strain evidence="9 10">LMG 21775</strain>
    </source>
</reference>
<organism evidence="9 10">
    <name type="scientific">Bifidobacterium psychraerophilum</name>
    <dbReference type="NCBI Taxonomy" id="218140"/>
    <lineage>
        <taxon>Bacteria</taxon>
        <taxon>Bacillati</taxon>
        <taxon>Actinomycetota</taxon>
        <taxon>Actinomycetes</taxon>
        <taxon>Bifidobacteriales</taxon>
        <taxon>Bifidobacteriaceae</taxon>
        <taxon>Bifidobacterium</taxon>
    </lineage>
</organism>
<sequence length="319" mass="33421">MAILMSTQEHPTERRDAPAAYASHAQATRDHTASFPEDTSRTAGVVRGLLRIRDWVVRHVGATIALIFLLGVIIGVCRPSWFTSYGPSDTAPAERLQPPSAQHIFGTDRLGRDLFSRVLHGGGATIGASVLALSIAVIAGLLIGVVAGYSGGATDTVLMRFVDVWLAIPGLLLAITIVTAIGFGTTPVAIAIGIGITPAFVRTTRSQVLSIKASPYIEAATAGGSSFWRIILTHVLPNSLGPVSVMALLDFGGVIMGVATLSFLGFGAKPPAPEWGSLINDGRDYLMTAPWISLLPGLVVVLTVLSINILGRALKKEAA</sequence>
<dbReference type="Pfam" id="PF00528">
    <property type="entry name" value="BPD_transp_1"/>
    <property type="match status" value="1"/>
</dbReference>
<feature type="transmembrane region" description="Helical" evidence="7">
    <location>
        <begin position="248"/>
        <end position="268"/>
    </location>
</feature>
<protein>
    <submittedName>
        <fullName evidence="9">Binding-protein-dependent transport system inner membrane protein</fullName>
    </submittedName>
</protein>
<evidence type="ECO:0000313" key="9">
    <source>
        <dbReference type="EMBL" id="KFI81677.1"/>
    </source>
</evidence>
<gene>
    <name evidence="9" type="ORF">BPSY_2089</name>
</gene>
<evidence type="ECO:0000256" key="5">
    <source>
        <dbReference type="ARBA" id="ARBA00022989"/>
    </source>
</evidence>
<accession>A0A087CEH7</accession>